<dbReference type="STRING" id="39947.A0A0P0VTK4"/>
<reference evidence="2 3" key="3">
    <citation type="journal article" date="2013" name="Rice">
        <title>Improvement of the Oryza sativa Nipponbare reference genome using next generation sequence and optical map data.</title>
        <authorList>
            <person name="Kawahara Y."/>
            <person name="de la Bastide M."/>
            <person name="Hamilton J.P."/>
            <person name="Kanamori H."/>
            <person name="McCombie W.R."/>
            <person name="Ouyang S."/>
            <person name="Schwartz D.C."/>
            <person name="Tanaka T."/>
            <person name="Wu J."/>
            <person name="Zhou S."/>
            <person name="Childs K.L."/>
            <person name="Davidson R.M."/>
            <person name="Lin H."/>
            <person name="Quesada-Ocampo L."/>
            <person name="Vaillancourt B."/>
            <person name="Sakai H."/>
            <person name="Lee S.S."/>
            <person name="Kim J."/>
            <person name="Numa H."/>
            <person name="Itoh T."/>
            <person name="Buell C.R."/>
            <person name="Matsumoto T."/>
        </authorList>
    </citation>
    <scope>NUCLEOTIDE SEQUENCE [LARGE SCALE GENOMIC DNA]</scope>
    <source>
        <strain evidence="3">cv. Nipponbare</strain>
    </source>
</reference>
<feature type="non-terminal residue" evidence="2">
    <location>
        <position position="1"/>
    </location>
</feature>
<dbReference type="EMBL" id="AP014959">
    <property type="protein sequence ID" value="BAS82436.1"/>
    <property type="molecule type" value="Genomic_DNA"/>
</dbReference>
<dbReference type="PaxDb" id="39947-A0A0P0VTK4"/>
<protein>
    <submittedName>
        <fullName evidence="2">Os03g0163000 protein</fullName>
    </submittedName>
</protein>
<gene>
    <name evidence="2" type="ordered locus">Os03g0163000</name>
    <name evidence="2" type="ORF">OSNPB_030163000</name>
</gene>
<dbReference type="Proteomes" id="UP000059680">
    <property type="component" value="Chromosome 3"/>
</dbReference>
<evidence type="ECO:0000313" key="2">
    <source>
        <dbReference type="EMBL" id="BAS82436.1"/>
    </source>
</evidence>
<evidence type="ECO:0000256" key="1">
    <source>
        <dbReference type="SAM" id="MobiDB-lite"/>
    </source>
</evidence>
<reference evidence="2 3" key="2">
    <citation type="journal article" date="2013" name="Plant Cell Physiol.">
        <title>Rice Annotation Project Database (RAP-DB): an integrative and interactive database for rice genomics.</title>
        <authorList>
            <person name="Sakai H."/>
            <person name="Lee S.S."/>
            <person name="Tanaka T."/>
            <person name="Numa H."/>
            <person name="Kim J."/>
            <person name="Kawahara Y."/>
            <person name="Wakimoto H."/>
            <person name="Yang C.C."/>
            <person name="Iwamoto M."/>
            <person name="Abe T."/>
            <person name="Yamada Y."/>
            <person name="Muto A."/>
            <person name="Inokuchi H."/>
            <person name="Ikemura T."/>
            <person name="Matsumoto T."/>
            <person name="Sasaki T."/>
            <person name="Itoh T."/>
        </authorList>
    </citation>
    <scope>NUCLEOTIDE SEQUENCE [LARGE SCALE GENOMIC DNA]</scope>
    <source>
        <strain evidence="3">cv. Nipponbare</strain>
    </source>
</reference>
<organism evidence="2 3">
    <name type="scientific">Oryza sativa subsp. japonica</name>
    <name type="common">Rice</name>
    <dbReference type="NCBI Taxonomy" id="39947"/>
    <lineage>
        <taxon>Eukaryota</taxon>
        <taxon>Viridiplantae</taxon>
        <taxon>Streptophyta</taxon>
        <taxon>Embryophyta</taxon>
        <taxon>Tracheophyta</taxon>
        <taxon>Spermatophyta</taxon>
        <taxon>Magnoliopsida</taxon>
        <taxon>Liliopsida</taxon>
        <taxon>Poales</taxon>
        <taxon>Poaceae</taxon>
        <taxon>BOP clade</taxon>
        <taxon>Oryzoideae</taxon>
        <taxon>Oryzeae</taxon>
        <taxon>Oryzinae</taxon>
        <taxon>Oryza</taxon>
        <taxon>Oryza sativa</taxon>
    </lineage>
</organism>
<sequence>ARDARLSGSEEKSMENGTKAVDVGQRQLKIMEECLAATIPDSQSFVHSALLSGLASIT</sequence>
<dbReference type="AlphaFoldDB" id="A0A0P0VTK4"/>
<proteinExistence type="predicted"/>
<feature type="region of interest" description="Disordered" evidence="1">
    <location>
        <begin position="1"/>
        <end position="20"/>
    </location>
</feature>
<dbReference type="InParanoid" id="A0A0P0VTK4"/>
<dbReference type="Gramene" id="Os03t0163000-01">
    <property type="protein sequence ID" value="Os03t0163000-01"/>
    <property type="gene ID" value="Os03g0163000"/>
</dbReference>
<reference evidence="3" key="1">
    <citation type="journal article" date="2005" name="Nature">
        <title>The map-based sequence of the rice genome.</title>
        <authorList>
            <consortium name="International rice genome sequencing project (IRGSP)"/>
            <person name="Matsumoto T."/>
            <person name="Wu J."/>
            <person name="Kanamori H."/>
            <person name="Katayose Y."/>
            <person name="Fujisawa M."/>
            <person name="Namiki N."/>
            <person name="Mizuno H."/>
            <person name="Yamamoto K."/>
            <person name="Antonio B.A."/>
            <person name="Baba T."/>
            <person name="Sakata K."/>
            <person name="Nagamura Y."/>
            <person name="Aoki H."/>
            <person name="Arikawa K."/>
            <person name="Arita K."/>
            <person name="Bito T."/>
            <person name="Chiden Y."/>
            <person name="Fujitsuka N."/>
            <person name="Fukunaka R."/>
            <person name="Hamada M."/>
            <person name="Harada C."/>
            <person name="Hayashi A."/>
            <person name="Hijishita S."/>
            <person name="Honda M."/>
            <person name="Hosokawa S."/>
            <person name="Ichikawa Y."/>
            <person name="Idonuma A."/>
            <person name="Iijima M."/>
            <person name="Ikeda M."/>
            <person name="Ikeno M."/>
            <person name="Ito K."/>
            <person name="Ito S."/>
            <person name="Ito T."/>
            <person name="Ito Y."/>
            <person name="Ito Y."/>
            <person name="Iwabuchi A."/>
            <person name="Kamiya K."/>
            <person name="Karasawa W."/>
            <person name="Kurita K."/>
            <person name="Katagiri S."/>
            <person name="Kikuta A."/>
            <person name="Kobayashi H."/>
            <person name="Kobayashi N."/>
            <person name="Machita K."/>
            <person name="Maehara T."/>
            <person name="Masukawa M."/>
            <person name="Mizubayashi T."/>
            <person name="Mukai Y."/>
            <person name="Nagasaki H."/>
            <person name="Nagata Y."/>
            <person name="Naito S."/>
            <person name="Nakashima M."/>
            <person name="Nakama Y."/>
            <person name="Nakamichi Y."/>
            <person name="Nakamura M."/>
            <person name="Meguro A."/>
            <person name="Negishi M."/>
            <person name="Ohta I."/>
            <person name="Ohta T."/>
            <person name="Okamoto M."/>
            <person name="Ono N."/>
            <person name="Saji S."/>
            <person name="Sakaguchi M."/>
            <person name="Sakai K."/>
            <person name="Shibata M."/>
            <person name="Shimokawa T."/>
            <person name="Song J."/>
            <person name="Takazaki Y."/>
            <person name="Terasawa K."/>
            <person name="Tsugane M."/>
            <person name="Tsuji K."/>
            <person name="Ueda S."/>
            <person name="Waki K."/>
            <person name="Yamagata H."/>
            <person name="Yamamoto M."/>
            <person name="Yamamoto S."/>
            <person name="Yamane H."/>
            <person name="Yoshiki S."/>
            <person name="Yoshihara R."/>
            <person name="Yukawa K."/>
            <person name="Zhong H."/>
            <person name="Yano M."/>
            <person name="Yuan Q."/>
            <person name="Ouyang S."/>
            <person name="Liu J."/>
            <person name="Jones K.M."/>
            <person name="Gansberger K."/>
            <person name="Moffat K."/>
            <person name="Hill J."/>
            <person name="Bera J."/>
            <person name="Fadrosh D."/>
            <person name="Jin S."/>
            <person name="Johri S."/>
            <person name="Kim M."/>
            <person name="Overton L."/>
            <person name="Reardon M."/>
            <person name="Tsitrin T."/>
            <person name="Vuong H."/>
            <person name="Weaver B."/>
            <person name="Ciecko A."/>
            <person name="Tallon L."/>
            <person name="Jackson J."/>
            <person name="Pai G."/>
            <person name="Aken S.V."/>
            <person name="Utterback T."/>
            <person name="Reidmuller S."/>
            <person name="Feldblyum T."/>
            <person name="Hsiao J."/>
            <person name="Zismann V."/>
            <person name="Iobst S."/>
            <person name="de Vazeille A.R."/>
            <person name="Buell C.R."/>
            <person name="Ying K."/>
            <person name="Li Y."/>
            <person name="Lu T."/>
            <person name="Huang Y."/>
            <person name="Zhao Q."/>
            <person name="Feng Q."/>
            <person name="Zhang L."/>
            <person name="Zhu J."/>
            <person name="Weng Q."/>
            <person name="Mu J."/>
            <person name="Lu Y."/>
            <person name="Fan D."/>
            <person name="Liu Y."/>
            <person name="Guan J."/>
            <person name="Zhang Y."/>
            <person name="Yu S."/>
            <person name="Liu X."/>
            <person name="Zhang Y."/>
            <person name="Hong G."/>
            <person name="Han B."/>
            <person name="Choisne N."/>
            <person name="Demange N."/>
            <person name="Orjeda G."/>
            <person name="Samain S."/>
            <person name="Cattolico L."/>
            <person name="Pelletier E."/>
            <person name="Couloux A."/>
            <person name="Segurens B."/>
            <person name="Wincker P."/>
            <person name="D'Hont A."/>
            <person name="Scarpelli C."/>
            <person name="Weissenbach J."/>
            <person name="Salanoubat M."/>
            <person name="Quetier F."/>
            <person name="Yu Y."/>
            <person name="Kim H.R."/>
            <person name="Rambo T."/>
            <person name="Currie J."/>
            <person name="Collura K."/>
            <person name="Luo M."/>
            <person name="Yang T."/>
            <person name="Ammiraju J.S.S."/>
            <person name="Engler F."/>
            <person name="Soderlund C."/>
            <person name="Wing R.A."/>
            <person name="Palmer L.E."/>
            <person name="de la Bastide M."/>
            <person name="Spiegel L."/>
            <person name="Nascimento L."/>
            <person name="Zutavern T."/>
            <person name="O'Shaughnessy A."/>
            <person name="Dike S."/>
            <person name="Dedhia N."/>
            <person name="Preston R."/>
            <person name="Balija V."/>
            <person name="McCombie W.R."/>
            <person name="Chow T."/>
            <person name="Chen H."/>
            <person name="Chung M."/>
            <person name="Chen C."/>
            <person name="Shaw J."/>
            <person name="Wu H."/>
            <person name="Hsiao K."/>
            <person name="Chao Y."/>
            <person name="Chu M."/>
            <person name="Cheng C."/>
            <person name="Hour A."/>
            <person name="Lee P."/>
            <person name="Lin S."/>
            <person name="Lin Y."/>
            <person name="Liou J."/>
            <person name="Liu S."/>
            <person name="Hsing Y."/>
            <person name="Raghuvanshi S."/>
            <person name="Mohanty A."/>
            <person name="Bharti A.K."/>
            <person name="Gaur A."/>
            <person name="Gupta V."/>
            <person name="Kumar D."/>
            <person name="Ravi V."/>
            <person name="Vij S."/>
            <person name="Kapur A."/>
            <person name="Khurana P."/>
            <person name="Khurana P."/>
            <person name="Khurana J.P."/>
            <person name="Tyagi A.K."/>
            <person name="Gaikwad K."/>
            <person name="Singh A."/>
            <person name="Dalal V."/>
            <person name="Srivastava S."/>
            <person name="Dixit A."/>
            <person name="Pal A.K."/>
            <person name="Ghazi I.A."/>
            <person name="Yadav M."/>
            <person name="Pandit A."/>
            <person name="Bhargava A."/>
            <person name="Sureshbabu K."/>
            <person name="Batra K."/>
            <person name="Sharma T.R."/>
            <person name="Mohapatra T."/>
            <person name="Singh N.K."/>
            <person name="Messing J."/>
            <person name="Nelson A.B."/>
            <person name="Fuks G."/>
            <person name="Kavchok S."/>
            <person name="Keizer G."/>
            <person name="Linton E."/>
            <person name="Llaca V."/>
            <person name="Song R."/>
            <person name="Tanyolac B."/>
            <person name="Young S."/>
            <person name="Ho-Il K."/>
            <person name="Hahn J.H."/>
            <person name="Sangsakoo G."/>
            <person name="Vanavichit A."/>
            <person name="de Mattos Luiz.A.T."/>
            <person name="Zimmer P.D."/>
            <person name="Malone G."/>
            <person name="Dellagostin O."/>
            <person name="de Oliveira A.C."/>
            <person name="Bevan M."/>
            <person name="Bancroft I."/>
            <person name="Minx P."/>
            <person name="Cordum H."/>
            <person name="Wilson R."/>
            <person name="Cheng Z."/>
            <person name="Jin W."/>
            <person name="Jiang J."/>
            <person name="Leong S.A."/>
            <person name="Iwama H."/>
            <person name="Gojobori T."/>
            <person name="Itoh T."/>
            <person name="Niimura Y."/>
            <person name="Fujii Y."/>
            <person name="Habara T."/>
            <person name="Sakai H."/>
            <person name="Sato Y."/>
            <person name="Wilson G."/>
            <person name="Kumar K."/>
            <person name="McCouch S."/>
            <person name="Juretic N."/>
            <person name="Hoen D."/>
            <person name="Wright S."/>
            <person name="Bruskiewich R."/>
            <person name="Bureau T."/>
            <person name="Miyao A."/>
            <person name="Hirochika H."/>
            <person name="Nishikawa T."/>
            <person name="Kadowaki K."/>
            <person name="Sugiura M."/>
            <person name="Burr B."/>
            <person name="Sasaki T."/>
        </authorList>
    </citation>
    <scope>NUCLEOTIDE SEQUENCE [LARGE SCALE GENOMIC DNA]</scope>
    <source>
        <strain evidence="3">cv. Nipponbare</strain>
    </source>
</reference>
<keyword evidence="3" id="KW-1185">Reference proteome</keyword>
<name>A0A0P0VTK4_ORYSJ</name>
<feature type="compositionally biased region" description="Basic and acidic residues" evidence="1">
    <location>
        <begin position="1"/>
        <end position="14"/>
    </location>
</feature>
<evidence type="ECO:0000313" key="3">
    <source>
        <dbReference type="Proteomes" id="UP000059680"/>
    </source>
</evidence>
<accession>A0A0P0VTK4</accession>